<feature type="transmembrane region" description="Helical" evidence="1">
    <location>
        <begin position="156"/>
        <end position="178"/>
    </location>
</feature>
<evidence type="ECO:0000313" key="2">
    <source>
        <dbReference type="Proteomes" id="UP000504606"/>
    </source>
</evidence>
<dbReference type="GeneID" id="113205041"/>
<dbReference type="KEGG" id="foc:113205041"/>
<gene>
    <name evidence="3" type="primary">LOC113205041</name>
</gene>
<organism evidence="2 3">
    <name type="scientific">Frankliniella occidentalis</name>
    <name type="common">Western flower thrips</name>
    <name type="synonym">Euthrips occidentalis</name>
    <dbReference type="NCBI Taxonomy" id="133901"/>
    <lineage>
        <taxon>Eukaryota</taxon>
        <taxon>Metazoa</taxon>
        <taxon>Ecdysozoa</taxon>
        <taxon>Arthropoda</taxon>
        <taxon>Hexapoda</taxon>
        <taxon>Insecta</taxon>
        <taxon>Pterygota</taxon>
        <taxon>Neoptera</taxon>
        <taxon>Paraneoptera</taxon>
        <taxon>Thysanoptera</taxon>
        <taxon>Terebrantia</taxon>
        <taxon>Thripoidea</taxon>
        <taxon>Thripidae</taxon>
        <taxon>Frankliniella</taxon>
    </lineage>
</organism>
<feature type="transmembrane region" description="Helical" evidence="1">
    <location>
        <begin position="127"/>
        <end position="144"/>
    </location>
</feature>
<name>A0A6J1S5I3_FRAOC</name>
<dbReference type="RefSeq" id="XP_026276267.1">
    <property type="nucleotide sequence ID" value="XM_026420482.2"/>
</dbReference>
<keyword evidence="1" id="KW-1133">Transmembrane helix</keyword>
<keyword evidence="1" id="KW-0472">Membrane</keyword>
<accession>A0A6J1S5I3</accession>
<feature type="transmembrane region" description="Helical" evidence="1">
    <location>
        <begin position="216"/>
        <end position="235"/>
    </location>
</feature>
<reference evidence="3" key="1">
    <citation type="submission" date="2025-08" db="UniProtKB">
        <authorList>
            <consortium name="RefSeq"/>
        </authorList>
    </citation>
    <scope>IDENTIFICATION</scope>
    <source>
        <tissue evidence="3">Whole organism</tissue>
    </source>
</reference>
<evidence type="ECO:0000313" key="3">
    <source>
        <dbReference type="RefSeq" id="XP_026276267.1"/>
    </source>
</evidence>
<keyword evidence="1" id="KW-0812">Transmembrane</keyword>
<feature type="transmembrane region" description="Helical" evidence="1">
    <location>
        <begin position="94"/>
        <end position="115"/>
    </location>
</feature>
<evidence type="ECO:0000256" key="1">
    <source>
        <dbReference type="SAM" id="Phobius"/>
    </source>
</evidence>
<dbReference type="Proteomes" id="UP000504606">
    <property type="component" value="Unplaced"/>
</dbReference>
<protein>
    <submittedName>
        <fullName evidence="3">Protein YIPF3-like</fullName>
    </submittedName>
</protein>
<proteinExistence type="predicted"/>
<feature type="transmembrane region" description="Helical" evidence="1">
    <location>
        <begin position="184"/>
        <end position="209"/>
    </location>
</feature>
<dbReference type="OrthoDB" id="10256463at2759"/>
<sequence length="254" mass="28719">MFNSRLNSKPFGVLERGMWVDFVENNEKARRIGYGRLTNKDYEDWYEVPKKSWMSIVSAAFNEALMLFAVSPFELPVRIVRSLLPPIVHRFRIINVDLLGPSLAVLILICMLILGQTEKENTLGAERVVLSYCILLPFFTHVILRCCQAAITFMQLLSLIGYSLYGPVLTLSVSLIIDRERSDTIFFLCLAVFGGLSTLRVVLVLLASLRIPAARLLVCTSVALTQLLFVVWLHFTYLHPTFVFGRGKAVSEND</sequence>
<dbReference type="AlphaFoldDB" id="A0A6J1S5I3"/>
<keyword evidence="2" id="KW-1185">Reference proteome</keyword>